<comment type="caution">
    <text evidence="12">The sequence shown here is derived from an EMBL/GenBank/DDBJ whole genome shotgun (WGS) entry which is preliminary data.</text>
</comment>
<evidence type="ECO:0000313" key="13">
    <source>
        <dbReference type="Proteomes" id="UP000467840"/>
    </source>
</evidence>
<dbReference type="InterPro" id="IPR018109">
    <property type="entry name" value="Folylpolyglutamate_synth_CS"/>
</dbReference>
<protein>
    <recommendedName>
        <fullName evidence="3">tetrahydrofolate synthase</fullName>
        <ecNumber evidence="3">6.3.2.17</ecNumber>
    </recommendedName>
</protein>
<organism evidence="12 13">
    <name type="scientific">Hevea brasiliensis</name>
    <name type="common">Para rubber tree</name>
    <name type="synonym">Siphonia brasiliensis</name>
    <dbReference type="NCBI Taxonomy" id="3981"/>
    <lineage>
        <taxon>Eukaryota</taxon>
        <taxon>Viridiplantae</taxon>
        <taxon>Streptophyta</taxon>
        <taxon>Embryophyta</taxon>
        <taxon>Tracheophyta</taxon>
        <taxon>Spermatophyta</taxon>
        <taxon>Magnoliopsida</taxon>
        <taxon>eudicotyledons</taxon>
        <taxon>Gunneridae</taxon>
        <taxon>Pentapetalae</taxon>
        <taxon>rosids</taxon>
        <taxon>fabids</taxon>
        <taxon>Malpighiales</taxon>
        <taxon>Euphorbiaceae</taxon>
        <taxon>Crotonoideae</taxon>
        <taxon>Micrandreae</taxon>
        <taxon>Hevea</taxon>
    </lineage>
</organism>
<keyword evidence="6" id="KW-0547">Nucleotide-binding</keyword>
<comment type="cofactor">
    <cofactor evidence="1">
        <name>Mg(2+)</name>
        <dbReference type="ChEBI" id="CHEBI:18420"/>
    </cofactor>
</comment>
<dbReference type="InterPro" id="IPR001645">
    <property type="entry name" value="Folylpolyglutamate_synth"/>
</dbReference>
<keyword evidence="4" id="KW-0436">Ligase</keyword>
<evidence type="ECO:0000256" key="3">
    <source>
        <dbReference type="ARBA" id="ARBA00013025"/>
    </source>
</evidence>
<dbReference type="InterPro" id="IPR036615">
    <property type="entry name" value="Mur_ligase_C_dom_sf"/>
</dbReference>
<keyword evidence="13" id="KW-1185">Reference proteome</keyword>
<dbReference type="GO" id="GO:0046872">
    <property type="term" value="F:metal ion binding"/>
    <property type="evidence" value="ECO:0007669"/>
    <property type="project" value="UniProtKB-KW"/>
</dbReference>
<dbReference type="Pfam" id="PF08245">
    <property type="entry name" value="Mur_ligase_M"/>
    <property type="match status" value="1"/>
</dbReference>
<dbReference type="GO" id="GO:0004326">
    <property type="term" value="F:tetrahydrofolylpolyglutamate synthase activity"/>
    <property type="evidence" value="ECO:0007669"/>
    <property type="project" value="UniProtKB-EC"/>
</dbReference>
<evidence type="ECO:0000259" key="11">
    <source>
        <dbReference type="Pfam" id="PF08245"/>
    </source>
</evidence>
<dbReference type="FunFam" id="3.40.1190.10:FF:000011">
    <property type="entry name" value="Folylpolyglutamate synthase/dihydrofolate synthase"/>
    <property type="match status" value="1"/>
</dbReference>
<evidence type="ECO:0000256" key="7">
    <source>
        <dbReference type="ARBA" id="ARBA00022840"/>
    </source>
</evidence>
<evidence type="ECO:0000256" key="5">
    <source>
        <dbReference type="ARBA" id="ARBA00022723"/>
    </source>
</evidence>
<dbReference type="SUPFAM" id="SSF53623">
    <property type="entry name" value="MurD-like peptide ligases, catalytic domain"/>
    <property type="match status" value="1"/>
</dbReference>
<evidence type="ECO:0000256" key="6">
    <source>
        <dbReference type="ARBA" id="ARBA00022741"/>
    </source>
</evidence>
<dbReference type="EMBL" id="JAAGAX010000511">
    <property type="protein sequence ID" value="KAF2281906.1"/>
    <property type="molecule type" value="Genomic_DNA"/>
</dbReference>
<dbReference type="GO" id="GO:0005737">
    <property type="term" value="C:cytoplasm"/>
    <property type="evidence" value="ECO:0007669"/>
    <property type="project" value="TreeGrafter"/>
</dbReference>
<evidence type="ECO:0000256" key="4">
    <source>
        <dbReference type="ARBA" id="ARBA00022598"/>
    </source>
</evidence>
<evidence type="ECO:0000313" key="12">
    <source>
        <dbReference type="EMBL" id="KAF2281906.1"/>
    </source>
</evidence>
<dbReference type="Proteomes" id="UP000467840">
    <property type="component" value="Unassembled WGS sequence"/>
</dbReference>
<evidence type="ECO:0000256" key="1">
    <source>
        <dbReference type="ARBA" id="ARBA00001946"/>
    </source>
</evidence>
<keyword evidence="7" id="KW-0067">ATP-binding</keyword>
<comment type="similarity">
    <text evidence="2">Belongs to the folylpolyglutamate synthase family.</text>
</comment>
<gene>
    <name evidence="12" type="ORF">GH714_042730</name>
</gene>
<comment type="catalytic activity">
    <reaction evidence="9">
        <text>(6S)-5,6,7,8-tetrahydrofolyl-(gamma-L-Glu)(n) + L-glutamate + ATP = (6S)-5,6,7,8-tetrahydrofolyl-(gamma-L-Glu)(n+1) + ADP + phosphate + H(+)</text>
        <dbReference type="Rhea" id="RHEA:10580"/>
        <dbReference type="Rhea" id="RHEA-COMP:14738"/>
        <dbReference type="Rhea" id="RHEA-COMP:14740"/>
        <dbReference type="ChEBI" id="CHEBI:15378"/>
        <dbReference type="ChEBI" id="CHEBI:29985"/>
        <dbReference type="ChEBI" id="CHEBI:30616"/>
        <dbReference type="ChEBI" id="CHEBI:43474"/>
        <dbReference type="ChEBI" id="CHEBI:141005"/>
        <dbReference type="ChEBI" id="CHEBI:456216"/>
        <dbReference type="EC" id="6.3.2.17"/>
    </reaction>
</comment>
<dbReference type="PANTHER" id="PTHR11136:SF0">
    <property type="entry name" value="DIHYDROFOLATE SYNTHETASE-RELATED"/>
    <property type="match status" value="1"/>
</dbReference>
<accession>A0A6A6K1F7</accession>
<dbReference type="GO" id="GO:0005524">
    <property type="term" value="F:ATP binding"/>
    <property type="evidence" value="ECO:0007669"/>
    <property type="project" value="UniProtKB-KW"/>
</dbReference>
<evidence type="ECO:0000256" key="8">
    <source>
        <dbReference type="ARBA" id="ARBA00022842"/>
    </source>
</evidence>
<reference evidence="12 13" key="1">
    <citation type="journal article" date="2020" name="Mol. Plant">
        <title>The Chromosome-Based Rubber Tree Genome Provides New Insights into Spurge Genome Evolution and Rubber Biosynthesis.</title>
        <authorList>
            <person name="Liu J."/>
            <person name="Shi C."/>
            <person name="Shi C.C."/>
            <person name="Li W."/>
            <person name="Zhang Q.J."/>
            <person name="Zhang Y."/>
            <person name="Li K."/>
            <person name="Lu H.F."/>
            <person name="Shi C."/>
            <person name="Zhu S.T."/>
            <person name="Xiao Z.Y."/>
            <person name="Nan H."/>
            <person name="Yue Y."/>
            <person name="Zhu X.G."/>
            <person name="Wu Y."/>
            <person name="Hong X.N."/>
            <person name="Fan G.Y."/>
            <person name="Tong Y."/>
            <person name="Zhang D."/>
            <person name="Mao C.L."/>
            <person name="Liu Y.L."/>
            <person name="Hao S.J."/>
            <person name="Liu W.Q."/>
            <person name="Lv M.Q."/>
            <person name="Zhang H.B."/>
            <person name="Liu Y."/>
            <person name="Hu-Tang G.R."/>
            <person name="Wang J.P."/>
            <person name="Wang J.H."/>
            <person name="Sun Y.H."/>
            <person name="Ni S.B."/>
            <person name="Chen W.B."/>
            <person name="Zhang X.C."/>
            <person name="Jiao Y.N."/>
            <person name="Eichler E.E."/>
            <person name="Li G.H."/>
            <person name="Liu X."/>
            <person name="Gao L.Z."/>
        </authorList>
    </citation>
    <scope>NUCLEOTIDE SEQUENCE [LARGE SCALE GENOMIC DNA]</scope>
    <source>
        <strain evidence="13">cv. GT1</strain>
        <tissue evidence="12">Leaf</tissue>
    </source>
</reference>
<dbReference type="EC" id="6.3.2.17" evidence="3"/>
<name>A0A6A6K1F7_HEVBR</name>
<dbReference type="Pfam" id="PF02875">
    <property type="entry name" value="Mur_ligase_C"/>
    <property type="match status" value="1"/>
</dbReference>
<sequence length="511" mass="55804">MKLRVGKDMRWETGVRTYHTATMALQGLKAACTRNTRLRRLLEYCATCTTLVMEKRVEASSAIHYTCHVAHARRLVCTNTMVYMPRWPRVLECRVPDFQLDRITKMLERLGNPEKHMPPVVHVAGTNGKGSTIAFLAHILRAAGVRAHVYTSPHLVEFNERIVLSGEQISDAYLDEILEECESASNGIQTTFFEATTAAAFLAFSKVEADITLVEVGMGGRLDATNVVTPILSIITSISLDHTSSLGTTVELIAGEKSGIIKRGTSCVVAPQNSESIMRTIEYYAMRDQAFLYRGGIEWSCKKSGSGMSFSSGEISYEFPLPSLPGNHQIVNAGNAIAACSILSGKFGYKIDYEDVVDGLTNTRWPARLERITSGFISKLLPEGWKLFLDGAHNPAGAQVLSDWIAQNASSGLYIIVGMTRGKDCKTFLSCLKRHIKFLCAVCVKSEPRAKLAEEIAQDATELGIPSSAESDIQSSVKKILSIGDPGPEPIILVCGSLFLAGDLLKESVVC</sequence>
<dbReference type="PROSITE" id="PS01011">
    <property type="entry name" value="FOLYLPOLYGLU_SYNT_1"/>
    <property type="match status" value="1"/>
</dbReference>
<dbReference type="InterPro" id="IPR036565">
    <property type="entry name" value="Mur-like_cat_sf"/>
</dbReference>
<evidence type="ECO:0000256" key="9">
    <source>
        <dbReference type="ARBA" id="ARBA00047493"/>
    </source>
</evidence>
<proteinExistence type="inferred from homology"/>
<dbReference type="PANTHER" id="PTHR11136">
    <property type="entry name" value="FOLYLPOLYGLUTAMATE SYNTHASE-RELATED"/>
    <property type="match status" value="1"/>
</dbReference>
<dbReference type="NCBIfam" id="TIGR01499">
    <property type="entry name" value="folC"/>
    <property type="match status" value="1"/>
</dbReference>
<dbReference type="InterPro" id="IPR004101">
    <property type="entry name" value="Mur_ligase_C"/>
</dbReference>
<dbReference type="AlphaFoldDB" id="A0A6A6K1F7"/>
<dbReference type="PROSITE" id="PS01012">
    <property type="entry name" value="FOLYLPOLYGLU_SYNT_2"/>
    <property type="match status" value="1"/>
</dbReference>
<dbReference type="Gene3D" id="3.90.190.20">
    <property type="entry name" value="Mur ligase, C-terminal domain"/>
    <property type="match status" value="1"/>
</dbReference>
<evidence type="ECO:0000256" key="2">
    <source>
        <dbReference type="ARBA" id="ARBA00008276"/>
    </source>
</evidence>
<feature type="domain" description="Mur ligase central" evidence="11">
    <location>
        <begin position="123"/>
        <end position="340"/>
    </location>
</feature>
<dbReference type="Gene3D" id="3.40.1190.10">
    <property type="entry name" value="Mur-like, catalytic domain"/>
    <property type="match status" value="1"/>
</dbReference>
<keyword evidence="5" id="KW-0479">Metal-binding</keyword>
<dbReference type="SUPFAM" id="SSF53244">
    <property type="entry name" value="MurD-like peptide ligases, peptide-binding domain"/>
    <property type="match status" value="1"/>
</dbReference>
<evidence type="ECO:0000259" key="10">
    <source>
        <dbReference type="Pfam" id="PF02875"/>
    </source>
</evidence>
<feature type="domain" description="Mur ligase C-terminal" evidence="10">
    <location>
        <begin position="383"/>
        <end position="497"/>
    </location>
</feature>
<dbReference type="InterPro" id="IPR013221">
    <property type="entry name" value="Mur_ligase_cen"/>
</dbReference>
<keyword evidence="8" id="KW-0460">Magnesium</keyword>
<dbReference type="GO" id="GO:0008841">
    <property type="term" value="F:dihydrofolate synthase activity"/>
    <property type="evidence" value="ECO:0007669"/>
    <property type="project" value="TreeGrafter"/>
</dbReference>